<evidence type="ECO:0000259" key="13">
    <source>
        <dbReference type="Pfam" id="PF00725"/>
    </source>
</evidence>
<keyword evidence="16" id="KW-1185">Reference proteome</keyword>
<evidence type="ECO:0000313" key="16">
    <source>
        <dbReference type="Proteomes" id="UP000217676"/>
    </source>
</evidence>
<dbReference type="UniPathway" id="UPA00659"/>
<dbReference type="PANTHER" id="PTHR43612">
    <property type="entry name" value="TRIFUNCTIONAL ENZYME SUBUNIT ALPHA"/>
    <property type="match status" value="1"/>
</dbReference>
<dbReference type="AlphaFoldDB" id="A0A160P6I4"/>
<dbReference type="GO" id="GO:0070403">
    <property type="term" value="F:NAD+ binding"/>
    <property type="evidence" value="ECO:0007669"/>
    <property type="project" value="InterPro"/>
</dbReference>
<evidence type="ECO:0000256" key="6">
    <source>
        <dbReference type="ARBA" id="ARBA00022963"/>
    </source>
</evidence>
<dbReference type="SUPFAM" id="SSF48179">
    <property type="entry name" value="6-phosphogluconate dehydrogenase C-terminal domain-like"/>
    <property type="match status" value="2"/>
</dbReference>
<feature type="domain" description="3-hydroxyacyl-CoA dehydrogenase NAD binding" evidence="14">
    <location>
        <begin position="348"/>
        <end position="528"/>
    </location>
</feature>
<reference evidence="15 16" key="1">
    <citation type="journal article" date="2016" name="Genome Announc.">
        <title>Complete Genome Sequence of Thiostrepton-Producing Streptomyces laurentii ATCC 31255.</title>
        <authorList>
            <person name="Doi K."/>
            <person name="Fujino Y."/>
            <person name="Nagayoshi Y."/>
            <person name="Ohshima T."/>
            <person name="Ogata S."/>
        </authorList>
    </citation>
    <scope>NUCLEOTIDE SEQUENCE [LARGE SCALE GENOMIC DNA]</scope>
    <source>
        <strain evidence="15 16">ATCC 31255</strain>
    </source>
</reference>
<dbReference type="Pfam" id="PF00725">
    <property type="entry name" value="3HCDH"/>
    <property type="match status" value="1"/>
</dbReference>
<dbReference type="SUPFAM" id="SSF51735">
    <property type="entry name" value="NAD(P)-binding Rossmann-fold domains"/>
    <property type="match status" value="1"/>
</dbReference>
<evidence type="ECO:0000256" key="9">
    <source>
        <dbReference type="ARBA" id="ARBA00023098"/>
    </source>
</evidence>
<dbReference type="InterPro" id="IPR006176">
    <property type="entry name" value="3-OHacyl-CoA_DH_NAD-bd"/>
</dbReference>
<dbReference type="FunFam" id="3.40.50.720:FF:000009">
    <property type="entry name" value="Fatty oxidation complex, alpha subunit"/>
    <property type="match status" value="1"/>
</dbReference>
<evidence type="ECO:0000256" key="4">
    <source>
        <dbReference type="ARBA" id="ARBA00009463"/>
    </source>
</evidence>
<comment type="pathway">
    <text evidence="2">Lipid metabolism; butanoate metabolism.</text>
</comment>
<sequence length="720" mass="76575">MSTTTELLKGAAELFPDEVVTSAHVRHFELPATGSDSGSAAGGRFALITLDNGFDHTKPTTFGPQSLGNLNKAIDQVEAEAANGEIVGVGITGKPFIFAVGADLKGVELLKRHSDALAIGKGGHDVFKRLSALAVPTFAYYNGAAMGGGVEVGLHCTYRTVSKALPAFSLPEVFLGLVPGWGGCTLLPNLIGPEKAVSVVIENSLNQNRQLKGKQVFELGIADAMFEGADFLERSLVWTAQVLKGEITVERPEIDRGEGWDAAVAKGRAIADSKVHGAAPAAYRALAIMEAAKDGDLQKGFDAEDQALADLIMGGELRSGIYAFNLVQKRAKRPAGAPDKSLARPVTKVGVVGAGLMASQLALLFLRRLEVPVVLTDIDQERVDKGVGYVHGEIEKLLGKGRINQDKANRLKGLVSGVLDKAEGFADADFIIEAVFEEMSVKQTVFAEVEAVAPAHAILATNTSSLSVSEMASKLKHPERVVGFHFFNPVAILPLLEIVRGEQTDDASLATAFGVARKLKKTAVLTKDAPAFVVNRILTRFMGEIQNVIDEGTPVAVAEKAVEPLGLPMSPLVLLELVGPAIGLHVSETLNRAFPERFKVSPNLKAVVEAGKRGFYVYKPENGFKPELDPEVAALLKQGDSVLTEEQVRDRVLDAVAQEIGLMLDEGVVAEAQDIDLCLITGAGWPFHLGGITPYLDREGVSERVNGKRFLAQGVASVPA</sequence>
<organism evidence="15 16">
    <name type="scientific">Streptomyces laurentii</name>
    <dbReference type="NCBI Taxonomy" id="39478"/>
    <lineage>
        <taxon>Bacteria</taxon>
        <taxon>Bacillati</taxon>
        <taxon>Actinomycetota</taxon>
        <taxon>Actinomycetes</taxon>
        <taxon>Kitasatosporales</taxon>
        <taxon>Streptomycetaceae</taxon>
        <taxon>Streptomyces</taxon>
    </lineage>
</organism>
<dbReference type="InterPro" id="IPR036291">
    <property type="entry name" value="NAD(P)-bd_dom_sf"/>
</dbReference>
<dbReference type="Pfam" id="PF00378">
    <property type="entry name" value="ECH_1"/>
    <property type="match status" value="1"/>
</dbReference>
<dbReference type="Gene3D" id="1.10.1040.50">
    <property type="match status" value="1"/>
</dbReference>
<evidence type="ECO:0000256" key="11">
    <source>
        <dbReference type="ARBA" id="ARBA00023268"/>
    </source>
</evidence>
<dbReference type="GO" id="GO:0004300">
    <property type="term" value="F:enoyl-CoA hydratase activity"/>
    <property type="evidence" value="ECO:0007669"/>
    <property type="project" value="TreeGrafter"/>
</dbReference>
<name>A0A160P6I4_STRLU</name>
<feature type="domain" description="3-hydroxyacyl-CoA dehydrogenase C-terminal" evidence="13">
    <location>
        <begin position="532"/>
        <end position="614"/>
    </location>
</feature>
<evidence type="ECO:0000256" key="12">
    <source>
        <dbReference type="ARBA" id="ARBA00049556"/>
    </source>
</evidence>
<dbReference type="KEGG" id="slau:SLA_5897"/>
<dbReference type="EMBL" id="AP017424">
    <property type="protein sequence ID" value="BAU86766.1"/>
    <property type="molecule type" value="Genomic_DNA"/>
</dbReference>
<evidence type="ECO:0000256" key="8">
    <source>
        <dbReference type="ARBA" id="ARBA00023027"/>
    </source>
</evidence>
<gene>
    <name evidence="15" type="ORF">SLA_5897</name>
</gene>
<keyword evidence="6" id="KW-0442">Lipid degradation</keyword>
<evidence type="ECO:0000313" key="15">
    <source>
        <dbReference type="EMBL" id="BAU86766.1"/>
    </source>
</evidence>
<keyword evidence="9" id="KW-0443">Lipid metabolism</keyword>
<evidence type="ECO:0000256" key="5">
    <source>
        <dbReference type="ARBA" id="ARBA00022832"/>
    </source>
</evidence>
<keyword evidence="10" id="KW-0456">Lyase</keyword>
<keyword evidence="7" id="KW-0560">Oxidoreductase</keyword>
<dbReference type="Proteomes" id="UP000217676">
    <property type="component" value="Chromosome"/>
</dbReference>
<keyword evidence="5" id="KW-0276">Fatty acid metabolism</keyword>
<dbReference type="InterPro" id="IPR006108">
    <property type="entry name" value="3HC_DH_C"/>
</dbReference>
<dbReference type="InterPro" id="IPR050136">
    <property type="entry name" value="FA_oxidation_alpha_subunit"/>
</dbReference>
<protein>
    <submittedName>
        <fullName evidence="15">3-hydroxyacyl-CoA dehydrogenase</fullName>
    </submittedName>
</protein>
<evidence type="ECO:0000256" key="10">
    <source>
        <dbReference type="ARBA" id="ARBA00023239"/>
    </source>
</evidence>
<evidence type="ECO:0000259" key="14">
    <source>
        <dbReference type="Pfam" id="PF02737"/>
    </source>
</evidence>
<evidence type="ECO:0000256" key="2">
    <source>
        <dbReference type="ARBA" id="ARBA00005086"/>
    </source>
</evidence>
<dbReference type="Gene3D" id="3.40.50.720">
    <property type="entry name" value="NAD(P)-binding Rossmann-like Domain"/>
    <property type="match status" value="1"/>
</dbReference>
<proteinExistence type="inferred from homology"/>
<dbReference type="InterPro" id="IPR008927">
    <property type="entry name" value="6-PGluconate_DH-like_C_sf"/>
</dbReference>
<accession>A0A160P6I4</accession>
<dbReference type="Gene3D" id="3.90.226.10">
    <property type="entry name" value="2-enoyl-CoA Hydratase, Chain A, domain 1"/>
    <property type="match status" value="1"/>
</dbReference>
<dbReference type="RefSeq" id="WP_359876049.1">
    <property type="nucleotide sequence ID" value="NZ_JBEYHT010000017.1"/>
</dbReference>
<dbReference type="GO" id="GO:0016509">
    <property type="term" value="F:long-chain (3S)-3-hydroxyacyl-CoA dehydrogenase (NAD+) activity"/>
    <property type="evidence" value="ECO:0007669"/>
    <property type="project" value="TreeGrafter"/>
</dbReference>
<comment type="pathway">
    <text evidence="1">Lipid metabolism; fatty acid beta-oxidation.</text>
</comment>
<dbReference type="InterPro" id="IPR029045">
    <property type="entry name" value="ClpP/crotonase-like_dom_sf"/>
</dbReference>
<evidence type="ECO:0000256" key="1">
    <source>
        <dbReference type="ARBA" id="ARBA00005005"/>
    </source>
</evidence>
<keyword evidence="8" id="KW-0520">NAD</keyword>
<dbReference type="PANTHER" id="PTHR43612:SF3">
    <property type="entry name" value="TRIFUNCTIONAL ENZYME SUBUNIT ALPHA, MITOCHONDRIAL"/>
    <property type="match status" value="1"/>
</dbReference>
<dbReference type="SUPFAM" id="SSF52096">
    <property type="entry name" value="ClpP/crotonase"/>
    <property type="match status" value="1"/>
</dbReference>
<dbReference type="CDD" id="cd06558">
    <property type="entry name" value="crotonase-like"/>
    <property type="match status" value="1"/>
</dbReference>
<comment type="similarity">
    <text evidence="4">Belongs to the 3-hydroxyacyl-CoA dehydrogenase family.</text>
</comment>
<dbReference type="Pfam" id="PF02737">
    <property type="entry name" value="3HCDH_N"/>
    <property type="match status" value="1"/>
</dbReference>
<evidence type="ECO:0000256" key="3">
    <source>
        <dbReference type="ARBA" id="ARBA00007005"/>
    </source>
</evidence>
<comment type="similarity">
    <text evidence="3">In the central section; belongs to the 3-hydroxyacyl-CoA dehydrogenase family.</text>
</comment>
<keyword evidence="11" id="KW-0511">Multifunctional enzyme</keyword>
<dbReference type="InterPro" id="IPR001753">
    <property type="entry name" value="Enoyl-CoA_hydra/iso"/>
</dbReference>
<evidence type="ECO:0000256" key="7">
    <source>
        <dbReference type="ARBA" id="ARBA00023002"/>
    </source>
</evidence>
<dbReference type="GO" id="GO:0006635">
    <property type="term" value="P:fatty acid beta-oxidation"/>
    <property type="evidence" value="ECO:0007669"/>
    <property type="project" value="UniProtKB-UniPathway"/>
</dbReference>
<comment type="catalytic activity">
    <reaction evidence="12">
        <text>a (3S)-3-hydroxyacyl-CoA + NAD(+) = a 3-oxoacyl-CoA + NADH + H(+)</text>
        <dbReference type="Rhea" id="RHEA:22432"/>
        <dbReference type="ChEBI" id="CHEBI:15378"/>
        <dbReference type="ChEBI" id="CHEBI:57318"/>
        <dbReference type="ChEBI" id="CHEBI:57540"/>
        <dbReference type="ChEBI" id="CHEBI:57945"/>
        <dbReference type="ChEBI" id="CHEBI:90726"/>
        <dbReference type="EC" id="1.1.1.35"/>
    </reaction>
</comment>